<organism evidence="1 2">
    <name type="scientific">Plasmodium yoelii yoelii</name>
    <dbReference type="NCBI Taxonomy" id="73239"/>
    <lineage>
        <taxon>Eukaryota</taxon>
        <taxon>Sar</taxon>
        <taxon>Alveolata</taxon>
        <taxon>Apicomplexa</taxon>
        <taxon>Aconoidasida</taxon>
        <taxon>Haemosporida</taxon>
        <taxon>Plasmodiidae</taxon>
        <taxon>Plasmodium</taxon>
        <taxon>Plasmodium (Vinckeia)</taxon>
    </lineage>
</organism>
<name>Q7R8E9_PLAYO</name>
<evidence type="ECO:0000313" key="1">
    <source>
        <dbReference type="EMBL" id="EAA19669.1"/>
    </source>
</evidence>
<evidence type="ECO:0000313" key="2">
    <source>
        <dbReference type="Proteomes" id="UP000008553"/>
    </source>
</evidence>
<keyword evidence="2" id="KW-1185">Reference proteome</keyword>
<reference evidence="1 2" key="1">
    <citation type="journal article" date="2002" name="Nature">
        <title>Genome sequence and comparative analysis of the model rodent malaria parasite Plasmodium yoelii yoelii.</title>
        <authorList>
            <person name="Carlton J.M."/>
            <person name="Angiuoli S.V."/>
            <person name="Suh B.B."/>
            <person name="Kooij T.W."/>
            <person name="Pertea M."/>
            <person name="Silva J.C."/>
            <person name="Ermolaeva M.D."/>
            <person name="Allen J.E."/>
            <person name="Selengut J.D."/>
            <person name="Koo H.L."/>
            <person name="Peterson J.D."/>
            <person name="Pop M."/>
            <person name="Kosack D.S."/>
            <person name="Shumway M.F."/>
            <person name="Bidwell S.L."/>
            <person name="Shallom S.J."/>
            <person name="van Aken S.E."/>
            <person name="Riedmuller S.B."/>
            <person name="Feldblyum T.V."/>
            <person name="Cho J.K."/>
            <person name="Quackenbush J."/>
            <person name="Sedegah M."/>
            <person name="Shoaibi A."/>
            <person name="Cummings L.M."/>
            <person name="Florens L."/>
            <person name="Yates J.R."/>
            <person name="Raine J.D."/>
            <person name="Sinden R.E."/>
            <person name="Harris M.A."/>
            <person name="Cunningham D.A."/>
            <person name="Preiser P.R."/>
            <person name="Bergman L.W."/>
            <person name="Vaidya A.B."/>
            <person name="van Lin L.H."/>
            <person name="Janse C.J."/>
            <person name="Waters A.P."/>
            <person name="Smith H.O."/>
            <person name="White O.R."/>
            <person name="Salzberg S.L."/>
            <person name="Venter J.C."/>
            <person name="Fraser C.M."/>
            <person name="Hoffman S.L."/>
            <person name="Gardner M.J."/>
            <person name="Carucci D.J."/>
        </authorList>
    </citation>
    <scope>NUCLEOTIDE SEQUENCE [LARGE SCALE GENOMIC DNA]</scope>
    <source>
        <strain evidence="1 2">17XNL</strain>
    </source>
</reference>
<accession>Q7R8E9</accession>
<comment type="caution">
    <text evidence="1">The sequence shown here is derived from an EMBL/GenBank/DDBJ whole genome shotgun (WGS) entry which is preliminary data.</text>
</comment>
<feature type="non-terminal residue" evidence="1">
    <location>
        <position position="29"/>
    </location>
</feature>
<sequence>MVAKIGKTHVSGHLHNYNKYNDKFYNLNF</sequence>
<dbReference type="Proteomes" id="UP000008553">
    <property type="component" value="Unassembled WGS sequence"/>
</dbReference>
<dbReference type="AlphaFoldDB" id="Q7R8E9"/>
<dbReference type="InParanoid" id="Q7R8E9"/>
<dbReference type="EMBL" id="AABL01002624">
    <property type="protein sequence ID" value="EAA19669.1"/>
    <property type="molecule type" value="Genomic_DNA"/>
</dbReference>
<gene>
    <name evidence="1" type="ORF">PY07274</name>
</gene>
<dbReference type="PaxDb" id="73239-Q7R8E9"/>
<protein>
    <submittedName>
        <fullName evidence="1">Uncharacterized protein</fullName>
    </submittedName>
</protein>
<proteinExistence type="predicted"/>